<dbReference type="FunFam" id="3.40.30.10:FF:000296">
    <property type="entry name" value="Glutathione S-transferase"/>
    <property type="match status" value="1"/>
</dbReference>
<name>A0A6G0K2S1_9STRA</name>
<dbReference type="PANTHER" id="PTHR32419">
    <property type="entry name" value="GLUTATHIONYL-HYDROQUINONE REDUCTASE"/>
    <property type="match status" value="1"/>
</dbReference>
<dbReference type="EMBL" id="QXFX01002620">
    <property type="protein sequence ID" value="KAE9075248.1"/>
    <property type="molecule type" value="Genomic_DNA"/>
</dbReference>
<evidence type="ECO:0000313" key="3">
    <source>
        <dbReference type="Proteomes" id="UP000488956"/>
    </source>
</evidence>
<proteinExistence type="predicted"/>
<organism evidence="2 3">
    <name type="scientific">Phytophthora fragariae</name>
    <dbReference type="NCBI Taxonomy" id="53985"/>
    <lineage>
        <taxon>Eukaryota</taxon>
        <taxon>Sar</taxon>
        <taxon>Stramenopiles</taxon>
        <taxon>Oomycota</taxon>
        <taxon>Peronosporomycetes</taxon>
        <taxon>Peronosporales</taxon>
        <taxon>Peronosporaceae</taxon>
        <taxon>Phytophthora</taxon>
    </lineage>
</organism>
<feature type="domain" description="GST C-terminal" evidence="1">
    <location>
        <begin position="169"/>
        <end position="302"/>
    </location>
</feature>
<comment type="caution">
    <text evidence="2">The sequence shown here is derived from an EMBL/GenBank/DDBJ whole genome shotgun (WGS) entry which is preliminary data.</text>
</comment>
<dbReference type="SUPFAM" id="SSF52833">
    <property type="entry name" value="Thioredoxin-like"/>
    <property type="match status" value="1"/>
</dbReference>
<dbReference type="PROSITE" id="PS50405">
    <property type="entry name" value="GST_CTER"/>
    <property type="match status" value="1"/>
</dbReference>
<evidence type="ECO:0000259" key="1">
    <source>
        <dbReference type="PROSITE" id="PS50405"/>
    </source>
</evidence>
<dbReference type="Gene3D" id="3.40.30.10">
    <property type="entry name" value="Glutaredoxin"/>
    <property type="match status" value="1"/>
</dbReference>
<dbReference type="InterPro" id="IPR010987">
    <property type="entry name" value="Glutathione-S-Trfase_C-like"/>
</dbReference>
<dbReference type="PANTHER" id="PTHR32419:SF6">
    <property type="entry name" value="GLUTATHIONE S-TRANSFERASE OMEGA-LIKE 1-RELATED"/>
    <property type="match status" value="1"/>
</dbReference>
<gene>
    <name evidence="2" type="ORF">PF010_g24378</name>
</gene>
<dbReference type="GO" id="GO:0005737">
    <property type="term" value="C:cytoplasm"/>
    <property type="evidence" value="ECO:0007669"/>
    <property type="project" value="TreeGrafter"/>
</dbReference>
<dbReference type="Pfam" id="PF13410">
    <property type="entry name" value="GST_C_2"/>
    <property type="match status" value="1"/>
</dbReference>
<sequence length="318" mass="35333">MAASKPAPYDSQVEPRADAQFPAEKDRYHLFVTYSCPFACRALAARNLLGLEDVIGLSVAHPVFQKTKPDDAADEHKGWTFVDPATSPNFTGFNGKSYPSDDCIPDTVNGVKFVRDLYEKVDPAPRTFSVPVLWDKKTQTIVSEESAGILRTLDSGFRELVPSNVHLYPEELRAEIDAANDGIVAEVAMGFFKKVFAPSREEAAQAEAKAYEALDKLDAILAKRRYLVGEGVTEADVRLFHTLVRMDVYQQKSDKHLTEYPNVVAYLRELYQTPGLKSTVNWAHLKLGMVNKAPHIAAEGPFVDYNAAHDRAQLATNE</sequence>
<dbReference type="SUPFAM" id="SSF47616">
    <property type="entry name" value="GST C-terminal domain-like"/>
    <property type="match status" value="1"/>
</dbReference>
<dbReference type="InterPro" id="IPR036249">
    <property type="entry name" value="Thioredoxin-like_sf"/>
</dbReference>
<dbReference type="Proteomes" id="UP000488956">
    <property type="component" value="Unassembled WGS sequence"/>
</dbReference>
<dbReference type="Gene3D" id="1.20.1050.10">
    <property type="match status" value="1"/>
</dbReference>
<dbReference type="InterPro" id="IPR036282">
    <property type="entry name" value="Glutathione-S-Trfase_C_sf"/>
</dbReference>
<dbReference type="AlphaFoldDB" id="A0A6G0K2S1"/>
<dbReference type="GO" id="GO:0004364">
    <property type="term" value="F:glutathione transferase activity"/>
    <property type="evidence" value="ECO:0007669"/>
    <property type="project" value="InterPro"/>
</dbReference>
<protein>
    <recommendedName>
        <fullName evidence="1">GST C-terminal domain-containing protein</fullName>
    </recommendedName>
</protein>
<accession>A0A6G0K2S1</accession>
<dbReference type="InterPro" id="IPR016639">
    <property type="entry name" value="GST_Omega/GSH"/>
</dbReference>
<reference evidence="2 3" key="1">
    <citation type="submission" date="2018-09" db="EMBL/GenBank/DDBJ databases">
        <title>Genomic investigation of the strawberry pathogen Phytophthora fragariae indicates pathogenicity is determined by transcriptional variation in three key races.</title>
        <authorList>
            <person name="Adams T.M."/>
            <person name="Armitage A.D."/>
            <person name="Sobczyk M.K."/>
            <person name="Bates H.J."/>
            <person name="Dunwell J.M."/>
            <person name="Nellist C.F."/>
            <person name="Harrison R.J."/>
        </authorList>
    </citation>
    <scope>NUCLEOTIDE SEQUENCE [LARGE SCALE GENOMIC DNA]</scope>
    <source>
        <strain evidence="2 3">ONT-3</strain>
    </source>
</reference>
<evidence type="ECO:0000313" key="2">
    <source>
        <dbReference type="EMBL" id="KAE9075248.1"/>
    </source>
</evidence>